<gene>
    <name evidence="2" type="ORF">GCM10008013_21950</name>
</gene>
<keyword evidence="1" id="KW-0010">Activator</keyword>
<name>A0ABQ1YEB6_9BACL</name>
<accession>A0ABQ1YEB6</accession>
<proteinExistence type="predicted"/>
<reference evidence="3" key="1">
    <citation type="journal article" date="2019" name="Int. J. Syst. Evol. Microbiol.">
        <title>The Global Catalogue of Microorganisms (GCM) 10K type strain sequencing project: providing services to taxonomists for standard genome sequencing and annotation.</title>
        <authorList>
            <consortium name="The Broad Institute Genomics Platform"/>
            <consortium name="The Broad Institute Genome Sequencing Center for Infectious Disease"/>
            <person name="Wu L."/>
            <person name="Ma J."/>
        </authorList>
    </citation>
    <scope>NUCLEOTIDE SEQUENCE [LARGE SCALE GENOMIC DNA]</scope>
    <source>
        <strain evidence="3">CGMCC 1.12769</strain>
    </source>
</reference>
<dbReference type="Gene3D" id="2.60.120.10">
    <property type="entry name" value="Jelly Rolls"/>
    <property type="match status" value="1"/>
</dbReference>
<sequence length="79" mass="9299">MENMWESIYSALQKYSSIPGEEWDHFKSLSVHKTVTKKHHFVRAGEPADFIGFCVSGLFRLYYSTPDGNEFKQKFLYEI</sequence>
<evidence type="ECO:0008006" key="4">
    <source>
        <dbReference type="Google" id="ProtNLM"/>
    </source>
</evidence>
<evidence type="ECO:0000313" key="3">
    <source>
        <dbReference type="Proteomes" id="UP000659344"/>
    </source>
</evidence>
<protein>
    <recommendedName>
        <fullName evidence="4">Cyclic nucleotide-binding domain-containing protein</fullName>
    </recommendedName>
</protein>
<evidence type="ECO:0000313" key="2">
    <source>
        <dbReference type="EMBL" id="GGH23103.1"/>
    </source>
</evidence>
<dbReference type="SUPFAM" id="SSF51206">
    <property type="entry name" value="cAMP-binding domain-like"/>
    <property type="match status" value="1"/>
</dbReference>
<dbReference type="InterPro" id="IPR014710">
    <property type="entry name" value="RmlC-like_jellyroll"/>
</dbReference>
<dbReference type="InterPro" id="IPR018490">
    <property type="entry name" value="cNMP-bd_dom_sf"/>
</dbReference>
<evidence type="ECO:0000256" key="1">
    <source>
        <dbReference type="ARBA" id="ARBA00023159"/>
    </source>
</evidence>
<comment type="caution">
    <text evidence="2">The sequence shown here is derived from an EMBL/GenBank/DDBJ whole genome shotgun (WGS) entry which is preliminary data.</text>
</comment>
<dbReference type="Proteomes" id="UP000659344">
    <property type="component" value="Unassembled WGS sequence"/>
</dbReference>
<keyword evidence="3" id="KW-1185">Reference proteome</keyword>
<dbReference type="EMBL" id="BMFT01000001">
    <property type="protein sequence ID" value="GGH23103.1"/>
    <property type="molecule type" value="Genomic_DNA"/>
</dbReference>
<dbReference type="RefSeq" id="WP_188538601.1">
    <property type="nucleotide sequence ID" value="NZ_BMFT01000001.1"/>
</dbReference>
<organism evidence="2 3">
    <name type="scientific">Paenibacillus segetis</name>
    <dbReference type="NCBI Taxonomy" id="1325360"/>
    <lineage>
        <taxon>Bacteria</taxon>
        <taxon>Bacillati</taxon>
        <taxon>Bacillota</taxon>
        <taxon>Bacilli</taxon>
        <taxon>Bacillales</taxon>
        <taxon>Paenibacillaceae</taxon>
        <taxon>Paenibacillus</taxon>
    </lineage>
</organism>